<dbReference type="Proteomes" id="UP001605036">
    <property type="component" value="Unassembled WGS sequence"/>
</dbReference>
<feature type="compositionally biased region" description="Basic and acidic residues" evidence="1">
    <location>
        <begin position="1"/>
        <end position="12"/>
    </location>
</feature>
<dbReference type="EMBL" id="JBHFFA010000003">
    <property type="protein sequence ID" value="KAL2633199.1"/>
    <property type="molecule type" value="Genomic_DNA"/>
</dbReference>
<evidence type="ECO:0000313" key="2">
    <source>
        <dbReference type="EMBL" id="KAL2633199.1"/>
    </source>
</evidence>
<sequence>MGNRRSIQERKDKKSTKSTLKPPTGHRKEAESNKGVECVNEKIVTLNGLGMLEDDSSNNDNTDIELQQKLQTLLHDRRSPTLLIPLISLTCLLFAARVK</sequence>
<organism evidence="2 3">
    <name type="scientific">Riccia fluitans</name>
    <dbReference type="NCBI Taxonomy" id="41844"/>
    <lineage>
        <taxon>Eukaryota</taxon>
        <taxon>Viridiplantae</taxon>
        <taxon>Streptophyta</taxon>
        <taxon>Embryophyta</taxon>
        <taxon>Marchantiophyta</taxon>
        <taxon>Marchantiopsida</taxon>
        <taxon>Marchantiidae</taxon>
        <taxon>Marchantiales</taxon>
        <taxon>Ricciaceae</taxon>
        <taxon>Riccia</taxon>
    </lineage>
</organism>
<keyword evidence="3" id="KW-1185">Reference proteome</keyword>
<name>A0ABD1YQZ2_9MARC</name>
<reference evidence="2 3" key="1">
    <citation type="submission" date="2024-09" db="EMBL/GenBank/DDBJ databases">
        <title>Chromosome-scale assembly of Riccia fluitans.</title>
        <authorList>
            <person name="Paukszto L."/>
            <person name="Sawicki J."/>
            <person name="Karawczyk K."/>
            <person name="Piernik-Szablinska J."/>
            <person name="Szczecinska M."/>
            <person name="Mazdziarz M."/>
        </authorList>
    </citation>
    <scope>NUCLEOTIDE SEQUENCE [LARGE SCALE GENOMIC DNA]</scope>
    <source>
        <strain evidence="2">Rf_01</strain>
        <tissue evidence="2">Aerial parts of the thallus</tissue>
    </source>
</reference>
<evidence type="ECO:0000256" key="1">
    <source>
        <dbReference type="SAM" id="MobiDB-lite"/>
    </source>
</evidence>
<proteinExistence type="predicted"/>
<protein>
    <submittedName>
        <fullName evidence="2">Uncharacterized protein</fullName>
    </submittedName>
</protein>
<dbReference type="AlphaFoldDB" id="A0ABD1YQZ2"/>
<feature type="region of interest" description="Disordered" evidence="1">
    <location>
        <begin position="1"/>
        <end position="34"/>
    </location>
</feature>
<gene>
    <name evidence="2" type="ORF">R1flu_004678</name>
</gene>
<accession>A0ABD1YQZ2</accession>
<comment type="caution">
    <text evidence="2">The sequence shown here is derived from an EMBL/GenBank/DDBJ whole genome shotgun (WGS) entry which is preliminary data.</text>
</comment>
<evidence type="ECO:0000313" key="3">
    <source>
        <dbReference type="Proteomes" id="UP001605036"/>
    </source>
</evidence>